<name>A0A1Y1UTB4_9TREE</name>
<sequence>MTWKEYYLRCTSQLYHDRVWHVVFSLAISDRHPCAQVLLYKRSVYSHPTSSFLFLSIRFFFPPSVPSTHTLLDPTLVGSQQSHSRSTDTLRFHLDHSYTTPPCRSLSLAALAMPLLPDPLPLLLESSSETPSTQLHYASFRHIHIPSFRPCVNEFDQNSSVSLLSLDTRPSS</sequence>
<comment type="caution">
    <text evidence="1">The sequence shown here is derived from an EMBL/GenBank/DDBJ whole genome shotgun (WGS) entry which is preliminary data.</text>
</comment>
<dbReference type="InParanoid" id="A0A1Y1UTB4"/>
<dbReference type="EMBL" id="NBSH01000001">
    <property type="protein sequence ID" value="ORX41258.1"/>
    <property type="molecule type" value="Genomic_DNA"/>
</dbReference>
<protein>
    <submittedName>
        <fullName evidence="1">Uncharacterized protein</fullName>
    </submittedName>
</protein>
<organism evidence="1 2">
    <name type="scientific">Kockovaella imperatae</name>
    <dbReference type="NCBI Taxonomy" id="4999"/>
    <lineage>
        <taxon>Eukaryota</taxon>
        <taxon>Fungi</taxon>
        <taxon>Dikarya</taxon>
        <taxon>Basidiomycota</taxon>
        <taxon>Agaricomycotina</taxon>
        <taxon>Tremellomycetes</taxon>
        <taxon>Tremellales</taxon>
        <taxon>Cuniculitremaceae</taxon>
        <taxon>Kockovaella</taxon>
    </lineage>
</organism>
<gene>
    <name evidence="1" type="ORF">BD324DRAFT_53264</name>
</gene>
<dbReference type="AlphaFoldDB" id="A0A1Y1UTB4"/>
<keyword evidence="2" id="KW-1185">Reference proteome</keyword>
<dbReference type="GeneID" id="33554813"/>
<evidence type="ECO:0000313" key="1">
    <source>
        <dbReference type="EMBL" id="ORX41258.1"/>
    </source>
</evidence>
<proteinExistence type="predicted"/>
<dbReference type="Proteomes" id="UP000193218">
    <property type="component" value="Unassembled WGS sequence"/>
</dbReference>
<dbReference type="RefSeq" id="XP_021874937.1">
    <property type="nucleotide sequence ID" value="XM_022013005.1"/>
</dbReference>
<reference evidence="1 2" key="1">
    <citation type="submission" date="2017-03" db="EMBL/GenBank/DDBJ databases">
        <title>Widespread Adenine N6-methylation of Active Genes in Fungi.</title>
        <authorList>
            <consortium name="DOE Joint Genome Institute"/>
            <person name="Mondo S.J."/>
            <person name="Dannebaum R.O."/>
            <person name="Kuo R.C."/>
            <person name="Louie K.B."/>
            <person name="Bewick A.J."/>
            <person name="Labutti K."/>
            <person name="Haridas S."/>
            <person name="Kuo A."/>
            <person name="Salamov A."/>
            <person name="Ahrendt S.R."/>
            <person name="Lau R."/>
            <person name="Bowen B.P."/>
            <person name="Lipzen A."/>
            <person name="Sullivan W."/>
            <person name="Andreopoulos W.B."/>
            <person name="Clum A."/>
            <person name="Lindquist E."/>
            <person name="Daum C."/>
            <person name="Northen T.R."/>
            <person name="Ramamoorthy G."/>
            <person name="Schmitz R.J."/>
            <person name="Gryganskyi A."/>
            <person name="Culley D."/>
            <person name="Magnuson J."/>
            <person name="James T.Y."/>
            <person name="O'Malley M.A."/>
            <person name="Stajich J.E."/>
            <person name="Spatafora J.W."/>
            <person name="Visel A."/>
            <person name="Grigoriev I.V."/>
        </authorList>
    </citation>
    <scope>NUCLEOTIDE SEQUENCE [LARGE SCALE GENOMIC DNA]</scope>
    <source>
        <strain evidence="1 2">NRRL Y-17943</strain>
    </source>
</reference>
<evidence type="ECO:0000313" key="2">
    <source>
        <dbReference type="Proteomes" id="UP000193218"/>
    </source>
</evidence>
<accession>A0A1Y1UTB4</accession>